<dbReference type="InterPro" id="IPR050714">
    <property type="entry name" value="Cobalamin_biosynth_MTase"/>
</dbReference>
<dbReference type="SUPFAM" id="SSF53335">
    <property type="entry name" value="S-adenosyl-L-methionine-dependent methyltransferases"/>
    <property type="match status" value="1"/>
</dbReference>
<dbReference type="Proteomes" id="UP000017746">
    <property type="component" value="Chromosome"/>
</dbReference>
<evidence type="ECO:0000256" key="5">
    <source>
        <dbReference type="ARBA" id="ARBA00022691"/>
    </source>
</evidence>
<dbReference type="KEGG" id="afs:AFR_34005"/>
<dbReference type="GO" id="GO:0008276">
    <property type="term" value="F:protein methyltransferase activity"/>
    <property type="evidence" value="ECO:0007669"/>
    <property type="project" value="InterPro"/>
</dbReference>
<evidence type="ECO:0000256" key="3">
    <source>
        <dbReference type="ARBA" id="ARBA00022603"/>
    </source>
</evidence>
<dbReference type="InterPro" id="IPR035996">
    <property type="entry name" value="4pyrrol_Methylase_sf"/>
</dbReference>
<reference evidence="7 8" key="1">
    <citation type="journal article" date="2014" name="J. Biotechnol.">
        <title>Complete genome sequence of the actinobacterium Actinoplanes friuliensis HAG 010964, producer of the lipopeptide antibiotic friulimycin.</title>
        <authorList>
            <person name="Ruckert C."/>
            <person name="Szczepanowski R."/>
            <person name="Albersmeier A."/>
            <person name="Goesmann A."/>
            <person name="Fischer N."/>
            <person name="Steinkamper A."/>
            <person name="Puhler A."/>
            <person name="Biener R."/>
            <person name="Schwartz D."/>
            <person name="Kalinowski J."/>
        </authorList>
    </citation>
    <scope>NUCLEOTIDE SEQUENCE [LARGE SCALE GENOMIC DNA]</scope>
    <source>
        <strain evidence="7 8">DSM 7358</strain>
    </source>
</reference>
<sequence length="404" mass="41412">MTDKPAGLTVVGVGADGWPGLSGTATAALTSAEVIFGSSRQLTLLPSAVTAERVPWPSPLVPALPGLLDAHRGRHLAVLASGDPMFHGIGTTLVRLLGAAAVRVLPHPSSVSLAAARLGWPLPEVDVLSLVTAPVEELHPLIHPHRKILVLSAGAHTPAAVAALLTSRGYGDSSVSVLSQLGGPAEQIRTGRAAELDAGDIDPLNVIAVVCSGGSEPRPLVPGLPDDVYESDGQLTKREVRAVTLAILGPQPGELLWDVGAGSGSIAIEWMRAHRDCRAIAVESDPVRAGRIRRNAGALGVPKLTVVEGRAPAALDGLAGPDVVFVGGGVTREGVVEAAWAALPSGGRLVANAVTLESEAALAARYAELGGEMTRIAVNRASPIGGFTGWRAMMPVTIWSVSKP</sequence>
<dbReference type="PANTHER" id="PTHR43182">
    <property type="entry name" value="COBALT-PRECORRIN-6B C(15)-METHYLTRANSFERASE (DECARBOXYLATING)"/>
    <property type="match status" value="1"/>
</dbReference>
<dbReference type="UniPathway" id="UPA00148"/>
<dbReference type="NCBIfam" id="TIGR02467">
    <property type="entry name" value="CbiE"/>
    <property type="match status" value="1"/>
</dbReference>
<dbReference type="CDD" id="cd02440">
    <property type="entry name" value="AdoMet_MTases"/>
    <property type="match status" value="1"/>
</dbReference>
<gene>
    <name evidence="7" type="ORF">AFR_34005</name>
</gene>
<dbReference type="Pfam" id="PF00590">
    <property type="entry name" value="TP_methylase"/>
    <property type="match status" value="1"/>
</dbReference>
<dbReference type="GO" id="GO:0032259">
    <property type="term" value="P:methylation"/>
    <property type="evidence" value="ECO:0007669"/>
    <property type="project" value="UniProtKB-KW"/>
</dbReference>
<keyword evidence="5" id="KW-0949">S-adenosyl-L-methionine</keyword>
<dbReference type="InterPro" id="IPR006365">
    <property type="entry name" value="Cbl_synth_CobL"/>
</dbReference>
<comment type="pathway">
    <text evidence="1">Cofactor biosynthesis; adenosylcobalamin biosynthesis.</text>
</comment>
<dbReference type="RefSeq" id="WP_023561396.1">
    <property type="nucleotide sequence ID" value="NC_022657.1"/>
</dbReference>
<dbReference type="GO" id="GO:0009236">
    <property type="term" value="P:cobalamin biosynthetic process"/>
    <property type="evidence" value="ECO:0007669"/>
    <property type="project" value="UniProtKB-UniPathway"/>
</dbReference>
<protein>
    <submittedName>
        <fullName evidence="7">Precorrin-6Y C5,15-methyltransferase / precorrin-8W decarboxylase</fullName>
    </submittedName>
</protein>
<dbReference type="Gene3D" id="3.40.50.150">
    <property type="entry name" value="Vaccinia Virus protein VP39"/>
    <property type="match status" value="1"/>
</dbReference>
<keyword evidence="4 7" id="KW-0808">Transferase</keyword>
<evidence type="ECO:0000313" key="7">
    <source>
        <dbReference type="EMBL" id="AGZ45059.1"/>
    </source>
</evidence>
<dbReference type="AlphaFoldDB" id="U5W7H3"/>
<dbReference type="InterPro" id="IPR014777">
    <property type="entry name" value="4pyrrole_Mease_sub1"/>
</dbReference>
<dbReference type="CDD" id="cd11644">
    <property type="entry name" value="Precorrin-6Y-MT"/>
    <property type="match status" value="1"/>
</dbReference>
<dbReference type="InterPro" id="IPR014008">
    <property type="entry name" value="Cbl_synth_MTase_CbiT"/>
</dbReference>
<dbReference type="PIRSF" id="PIRSF036428">
    <property type="entry name" value="CobL"/>
    <property type="match status" value="1"/>
</dbReference>
<dbReference type="NCBIfam" id="TIGR02469">
    <property type="entry name" value="CbiT"/>
    <property type="match status" value="1"/>
</dbReference>
<dbReference type="STRING" id="1246995.AFR_34005"/>
<accession>U5W7H3</accession>
<keyword evidence="2" id="KW-0169">Cobalamin biosynthesis</keyword>
<dbReference type="PATRIC" id="fig|1246995.3.peg.6883"/>
<proteinExistence type="predicted"/>
<dbReference type="PANTHER" id="PTHR43182:SF1">
    <property type="entry name" value="COBALT-PRECORRIN-7 C(5)-METHYLTRANSFERASE"/>
    <property type="match status" value="1"/>
</dbReference>
<organism evidence="7 8">
    <name type="scientific">Actinoplanes friuliensis DSM 7358</name>
    <dbReference type="NCBI Taxonomy" id="1246995"/>
    <lineage>
        <taxon>Bacteria</taxon>
        <taxon>Bacillati</taxon>
        <taxon>Actinomycetota</taxon>
        <taxon>Actinomycetes</taxon>
        <taxon>Micromonosporales</taxon>
        <taxon>Micromonosporaceae</taxon>
        <taxon>Actinoplanes</taxon>
    </lineage>
</organism>
<dbReference type="OrthoDB" id="9787825at2"/>
<dbReference type="InterPro" id="IPR029063">
    <property type="entry name" value="SAM-dependent_MTases_sf"/>
</dbReference>
<dbReference type="HOGENOM" id="CLU_031955_0_0_11"/>
<dbReference type="eggNOG" id="COG2241">
    <property type="taxonomic scope" value="Bacteria"/>
</dbReference>
<dbReference type="EMBL" id="CP006272">
    <property type="protein sequence ID" value="AGZ45059.1"/>
    <property type="molecule type" value="Genomic_DNA"/>
</dbReference>
<dbReference type="InterPro" id="IPR012818">
    <property type="entry name" value="CbiE"/>
</dbReference>
<evidence type="ECO:0000256" key="1">
    <source>
        <dbReference type="ARBA" id="ARBA00004953"/>
    </source>
</evidence>
<evidence type="ECO:0000256" key="4">
    <source>
        <dbReference type="ARBA" id="ARBA00022679"/>
    </source>
</evidence>
<name>U5W7H3_9ACTN</name>
<evidence type="ECO:0000256" key="2">
    <source>
        <dbReference type="ARBA" id="ARBA00022573"/>
    </source>
</evidence>
<keyword evidence="8" id="KW-1185">Reference proteome</keyword>
<feature type="domain" description="Tetrapyrrole methylase" evidence="6">
    <location>
        <begin position="8"/>
        <end position="197"/>
    </location>
</feature>
<dbReference type="InterPro" id="IPR000878">
    <property type="entry name" value="4pyrrol_Mease"/>
</dbReference>
<keyword evidence="3 7" id="KW-0489">Methyltransferase</keyword>
<evidence type="ECO:0000259" key="6">
    <source>
        <dbReference type="Pfam" id="PF00590"/>
    </source>
</evidence>
<evidence type="ECO:0000313" key="8">
    <source>
        <dbReference type="Proteomes" id="UP000017746"/>
    </source>
</evidence>
<dbReference type="SUPFAM" id="SSF53790">
    <property type="entry name" value="Tetrapyrrole methylase"/>
    <property type="match status" value="1"/>
</dbReference>
<dbReference type="eggNOG" id="COG2242">
    <property type="taxonomic scope" value="Bacteria"/>
</dbReference>
<dbReference type="Gene3D" id="3.40.1010.10">
    <property type="entry name" value="Cobalt-precorrin-4 Transmethylase, Domain 1"/>
    <property type="match status" value="1"/>
</dbReference>